<feature type="region of interest" description="Disordered" evidence="1">
    <location>
        <begin position="119"/>
        <end position="156"/>
    </location>
</feature>
<dbReference type="Proteomes" id="UP001227101">
    <property type="component" value="Chromosome"/>
</dbReference>
<evidence type="ECO:0000313" key="2">
    <source>
        <dbReference type="EMBL" id="WIV60921.1"/>
    </source>
</evidence>
<accession>A0ABY8XZ48</accession>
<feature type="region of interest" description="Disordered" evidence="1">
    <location>
        <begin position="40"/>
        <end position="74"/>
    </location>
</feature>
<dbReference type="RefSeq" id="WP_285458521.1">
    <property type="nucleotide sequence ID" value="NZ_CP127173.1"/>
</dbReference>
<dbReference type="EMBL" id="CP127173">
    <property type="protein sequence ID" value="WIV60921.1"/>
    <property type="molecule type" value="Genomic_DNA"/>
</dbReference>
<sequence>MSDLKSFVALQAKLYEFLLRQDEATLQALASGAAQLAVLGAGETPPSPPAGLRAEPSSDPLQAAQDLQRPSSVQERRAYLHATGFTVMDLKKVAKALGLRNYSGLRKANVIDLLAGHDPGRAAAPTAEPNHPAHPAPPPPDDEPDTRQHVGRDEVQPARVTTRPEIDAAAIASRLREIDTEEEGGVYLQEQQLDREGLLAVAAELQLTRVERLSQKELRRRVLKQAIGARRKFAGLRNW</sequence>
<evidence type="ECO:0000256" key="1">
    <source>
        <dbReference type="SAM" id="MobiDB-lite"/>
    </source>
</evidence>
<feature type="compositionally biased region" description="Basic and acidic residues" evidence="1">
    <location>
        <begin position="145"/>
        <end position="156"/>
    </location>
</feature>
<reference evidence="2 3" key="1">
    <citation type="submission" date="2023-06" db="EMBL/GenBank/DDBJ databases">
        <authorList>
            <person name="Oyuntsetseg B."/>
            <person name="Kim S.B."/>
        </authorList>
    </citation>
    <scope>NUCLEOTIDE SEQUENCE [LARGE SCALE GENOMIC DNA]</scope>
    <source>
        <strain evidence="2 3">2-2</strain>
    </source>
</reference>
<organism evidence="2 3">
    <name type="scientific">Amycolatopsis nalaikhensis</name>
    <dbReference type="NCBI Taxonomy" id="715472"/>
    <lineage>
        <taxon>Bacteria</taxon>
        <taxon>Bacillati</taxon>
        <taxon>Actinomycetota</taxon>
        <taxon>Actinomycetes</taxon>
        <taxon>Pseudonocardiales</taxon>
        <taxon>Pseudonocardiaceae</taxon>
        <taxon>Amycolatopsis</taxon>
    </lineage>
</organism>
<proteinExistence type="predicted"/>
<evidence type="ECO:0000313" key="3">
    <source>
        <dbReference type="Proteomes" id="UP001227101"/>
    </source>
</evidence>
<protein>
    <submittedName>
        <fullName evidence="2">Rho termination factor N-terminal domain-containing protein</fullName>
    </submittedName>
</protein>
<keyword evidence="3" id="KW-1185">Reference proteome</keyword>
<name>A0ABY8XZ48_9PSEU</name>
<gene>
    <name evidence="2" type="ORF">QP939_21115</name>
</gene>